<dbReference type="GO" id="GO:0005524">
    <property type="term" value="F:ATP binding"/>
    <property type="evidence" value="ECO:0007669"/>
    <property type="project" value="UniProtKB-KW"/>
</dbReference>
<comment type="caution">
    <text evidence="7">The sequence shown here is derived from an EMBL/GenBank/DDBJ whole genome shotgun (WGS) entry which is preliminary data.</text>
</comment>
<dbReference type="Proteomes" id="UP001370490">
    <property type="component" value="Unassembled WGS sequence"/>
</dbReference>
<evidence type="ECO:0000256" key="4">
    <source>
        <dbReference type="ARBA" id="ARBA00022777"/>
    </source>
</evidence>
<reference evidence="7 8" key="1">
    <citation type="submission" date="2023-12" db="EMBL/GenBank/DDBJ databases">
        <title>A high-quality genome assembly for Dillenia turbinata (Dilleniales).</title>
        <authorList>
            <person name="Chanderbali A."/>
        </authorList>
    </citation>
    <scope>NUCLEOTIDE SEQUENCE [LARGE SCALE GENOMIC DNA]</scope>
    <source>
        <strain evidence="7">LSX21</strain>
        <tissue evidence="7">Leaf</tissue>
    </source>
</reference>
<dbReference type="InterPro" id="IPR009286">
    <property type="entry name" value="Ins_P5_2-kin"/>
</dbReference>
<dbReference type="Pfam" id="PF06090">
    <property type="entry name" value="Ins_P5_2-kin"/>
    <property type="match status" value="1"/>
</dbReference>
<proteinExistence type="predicted"/>
<comment type="function">
    <text evidence="6">Phosphorylates Ins(1,3,4,5,6)P5 at position 2 to form Ins(1,2,3,4,5,6)P6 (InsP6 or phytate).</text>
</comment>
<dbReference type="PANTHER" id="PTHR14456:SF2">
    <property type="entry name" value="INOSITOL-PENTAKISPHOSPHATE 2-KINASE"/>
    <property type="match status" value="1"/>
</dbReference>
<organism evidence="7 8">
    <name type="scientific">Dillenia turbinata</name>
    <dbReference type="NCBI Taxonomy" id="194707"/>
    <lineage>
        <taxon>Eukaryota</taxon>
        <taxon>Viridiplantae</taxon>
        <taxon>Streptophyta</taxon>
        <taxon>Embryophyta</taxon>
        <taxon>Tracheophyta</taxon>
        <taxon>Spermatophyta</taxon>
        <taxon>Magnoliopsida</taxon>
        <taxon>eudicotyledons</taxon>
        <taxon>Gunneridae</taxon>
        <taxon>Pentapetalae</taxon>
        <taxon>Dilleniales</taxon>
        <taxon>Dilleniaceae</taxon>
        <taxon>Dillenia</taxon>
    </lineage>
</organism>
<dbReference type="EMBL" id="JBAMMX010000005">
    <property type="protein sequence ID" value="KAK6939490.1"/>
    <property type="molecule type" value="Genomic_DNA"/>
</dbReference>
<dbReference type="Gene3D" id="3.30.200.110">
    <property type="entry name" value="Inositol-pentakisphosphate 2-kinase, N-lobe"/>
    <property type="match status" value="1"/>
</dbReference>
<dbReference type="InterPro" id="IPR043001">
    <property type="entry name" value="IP5_2-K_N_lobe"/>
</dbReference>
<dbReference type="PANTHER" id="PTHR14456">
    <property type="entry name" value="INOSITOL POLYPHOSPHATE KINASE 1"/>
    <property type="match status" value="1"/>
</dbReference>
<protein>
    <recommendedName>
        <fullName evidence="1 6">Inositol-pentakisphosphate 2-kinase</fullName>
        <ecNumber evidence="1 6">2.7.1.158</ecNumber>
    </recommendedName>
</protein>
<sequence>MYVDGREEKIRMERVLGAEDAKDWVYRGEGAVNLVLAYTGSSPPFVGKVLRIPKAPKSNVEHANGPSMLTTHECLLWRDVKDLASSPNREIAKQLYVECVMCPLLGAEFIDVGVRIFVSKEFLELVEENVHCQRPAWRVDASKVNTLCDSAILMSDHSIFSDGTLKGEPCISVEIKPKCGFLPSSTFIAEANCIKRSAPRFRMHQVLKLQQQEVSQISEYNPLDLFSGSMDRIQKAIKALFTMPQNNFRVFLNGSLIFGCLGRVSDGASLVDEDSFEDAIKSLFHAEKGLRTTDFLKLVSEAIHKSKVLDRLLEVQKLDSYDIEGAIHAYYKIVSEPCVICKNLNEDTLSTRYDSLHSISRDESLEIVGNYLKAATAKDCSLMLSFRMTEEGNRESACSNINLESTNQSFEYKLYLIDLDMKPLEKMVQYYKLDQSIVNCYNQMMKLELVSPSVKLCENMS</sequence>
<name>A0AAN8VSP7_9MAGN</name>
<evidence type="ECO:0000256" key="6">
    <source>
        <dbReference type="RuleBase" id="RU364126"/>
    </source>
</evidence>
<dbReference type="GO" id="GO:0035299">
    <property type="term" value="F:inositol-1,3,4,5,6-pentakisphosphate 2-kinase activity"/>
    <property type="evidence" value="ECO:0007669"/>
    <property type="project" value="UniProtKB-EC"/>
</dbReference>
<gene>
    <name evidence="7" type="ORF">RJ641_029021</name>
</gene>
<keyword evidence="8" id="KW-1185">Reference proteome</keyword>
<dbReference type="AlphaFoldDB" id="A0AAN8VSP7"/>
<comment type="domain">
    <text evidence="6">The EXKPK motif is conserved in inositol-pentakisphosphate 2-kinases of both family 1 and 2.</text>
</comment>
<comment type="catalytic activity">
    <reaction evidence="6">
        <text>1D-myo-inositol 1,3,4,5,6-pentakisphosphate + ATP = 1D-myo-inositol hexakisphosphate + ADP + H(+)</text>
        <dbReference type="Rhea" id="RHEA:20313"/>
        <dbReference type="ChEBI" id="CHEBI:15378"/>
        <dbReference type="ChEBI" id="CHEBI:30616"/>
        <dbReference type="ChEBI" id="CHEBI:57733"/>
        <dbReference type="ChEBI" id="CHEBI:58130"/>
        <dbReference type="ChEBI" id="CHEBI:456216"/>
        <dbReference type="EC" id="2.7.1.158"/>
    </reaction>
</comment>
<evidence type="ECO:0000256" key="1">
    <source>
        <dbReference type="ARBA" id="ARBA00012023"/>
    </source>
</evidence>
<keyword evidence="5 6" id="KW-0067">ATP-binding</keyword>
<evidence type="ECO:0000256" key="3">
    <source>
        <dbReference type="ARBA" id="ARBA00022741"/>
    </source>
</evidence>
<evidence type="ECO:0000256" key="2">
    <source>
        <dbReference type="ARBA" id="ARBA00022679"/>
    </source>
</evidence>
<keyword evidence="3 6" id="KW-0547">Nucleotide-binding</keyword>
<evidence type="ECO:0000313" key="7">
    <source>
        <dbReference type="EMBL" id="KAK6939490.1"/>
    </source>
</evidence>
<evidence type="ECO:0000313" key="8">
    <source>
        <dbReference type="Proteomes" id="UP001370490"/>
    </source>
</evidence>
<keyword evidence="2 6" id="KW-0808">Transferase</keyword>
<keyword evidence="4 6" id="KW-0418">Kinase</keyword>
<evidence type="ECO:0000256" key="5">
    <source>
        <dbReference type="ARBA" id="ARBA00022840"/>
    </source>
</evidence>
<dbReference type="EC" id="2.7.1.158" evidence="1 6"/>
<dbReference type="GO" id="GO:0032958">
    <property type="term" value="P:inositol phosphate biosynthetic process"/>
    <property type="evidence" value="ECO:0007669"/>
    <property type="project" value="TreeGrafter"/>
</dbReference>
<dbReference type="GO" id="GO:0005634">
    <property type="term" value="C:nucleus"/>
    <property type="evidence" value="ECO:0007669"/>
    <property type="project" value="TreeGrafter"/>
</dbReference>
<accession>A0AAN8VSP7</accession>